<dbReference type="KEGG" id="sjv:SJAV_27800"/>
<keyword evidence="3" id="KW-0032">Aminotransferase</keyword>
<evidence type="ECO:0000256" key="6">
    <source>
        <dbReference type="ARBA" id="ARBA00022962"/>
    </source>
</evidence>
<dbReference type="PROSITE" id="PS51278">
    <property type="entry name" value="GATASE_TYPE_2"/>
    <property type="match status" value="1"/>
</dbReference>
<feature type="domain" description="SIS" evidence="8">
    <location>
        <begin position="442"/>
        <end position="574"/>
    </location>
</feature>
<accession>A0AAT9GVM1</accession>
<dbReference type="GO" id="GO:0006047">
    <property type="term" value="P:UDP-N-acetylglucosamine metabolic process"/>
    <property type="evidence" value="ECO:0007669"/>
    <property type="project" value="TreeGrafter"/>
</dbReference>
<dbReference type="InterPro" id="IPR017932">
    <property type="entry name" value="GATase_2_dom"/>
</dbReference>
<feature type="domain" description="Glutamine amidotransferase type-2" evidence="7">
    <location>
        <begin position="2"/>
        <end position="209"/>
    </location>
</feature>
<dbReference type="PANTHER" id="PTHR10937:SF0">
    <property type="entry name" value="GLUTAMINE--FRUCTOSE-6-PHOSPHATE TRANSAMINASE (ISOMERIZING)"/>
    <property type="match status" value="1"/>
</dbReference>
<keyword evidence="6" id="KW-0315">Glutamine amidotransferase</keyword>
<dbReference type="AlphaFoldDB" id="A0AAT9GVM1"/>
<dbReference type="SUPFAM" id="SSF53697">
    <property type="entry name" value="SIS domain"/>
    <property type="match status" value="1"/>
</dbReference>
<dbReference type="Gene3D" id="3.60.20.10">
    <property type="entry name" value="Glutamine Phosphoribosylpyrophosphate, subunit 1, domain 1"/>
    <property type="match status" value="1"/>
</dbReference>
<dbReference type="Gene3D" id="3.40.50.10490">
    <property type="entry name" value="Glucose-6-phosphate isomerase like protein, domain 1"/>
    <property type="match status" value="2"/>
</dbReference>
<dbReference type="PROSITE" id="PS51464">
    <property type="entry name" value="SIS"/>
    <property type="match status" value="2"/>
</dbReference>
<dbReference type="InterPro" id="IPR035466">
    <property type="entry name" value="GlmS/AgaS_SIS"/>
</dbReference>
<keyword evidence="5" id="KW-0677">Repeat</keyword>
<evidence type="ECO:0000256" key="1">
    <source>
        <dbReference type="ARBA" id="ARBA00001031"/>
    </source>
</evidence>
<evidence type="ECO:0000259" key="8">
    <source>
        <dbReference type="PROSITE" id="PS51464"/>
    </source>
</evidence>
<dbReference type="CDD" id="cd05009">
    <property type="entry name" value="SIS_GlmS_GlmD_2"/>
    <property type="match status" value="1"/>
</dbReference>
<protein>
    <recommendedName>
        <fullName evidence="2">glutamine--fructose-6-phosphate transaminase (isomerizing)</fullName>
        <ecNumber evidence="2">2.6.1.16</ecNumber>
    </recommendedName>
</protein>
<evidence type="ECO:0000256" key="5">
    <source>
        <dbReference type="ARBA" id="ARBA00022737"/>
    </source>
</evidence>
<keyword evidence="4" id="KW-0808">Transferase</keyword>
<dbReference type="CDD" id="cd05008">
    <property type="entry name" value="SIS_GlmS_GlmD_1"/>
    <property type="match status" value="1"/>
</dbReference>
<feature type="domain" description="SIS" evidence="8">
    <location>
        <begin position="269"/>
        <end position="409"/>
    </location>
</feature>
<comment type="catalytic activity">
    <reaction evidence="1">
        <text>D-fructose 6-phosphate + L-glutamine = D-glucosamine 6-phosphate + L-glutamate</text>
        <dbReference type="Rhea" id="RHEA:13237"/>
        <dbReference type="ChEBI" id="CHEBI:29985"/>
        <dbReference type="ChEBI" id="CHEBI:58359"/>
        <dbReference type="ChEBI" id="CHEBI:58725"/>
        <dbReference type="ChEBI" id="CHEBI:61527"/>
        <dbReference type="EC" id="2.6.1.16"/>
    </reaction>
</comment>
<dbReference type="GO" id="GO:0097367">
    <property type="term" value="F:carbohydrate derivative binding"/>
    <property type="evidence" value="ECO:0007669"/>
    <property type="project" value="InterPro"/>
</dbReference>
<dbReference type="RefSeq" id="WP_369610306.1">
    <property type="nucleotide sequence ID" value="NZ_AP031322.1"/>
</dbReference>
<dbReference type="InterPro" id="IPR029055">
    <property type="entry name" value="Ntn_hydrolases_N"/>
</dbReference>
<evidence type="ECO:0000256" key="4">
    <source>
        <dbReference type="ARBA" id="ARBA00022679"/>
    </source>
</evidence>
<dbReference type="EC" id="2.6.1.16" evidence="2"/>
<evidence type="ECO:0000259" key="7">
    <source>
        <dbReference type="PROSITE" id="PS51278"/>
    </source>
</evidence>
<dbReference type="InterPro" id="IPR005855">
    <property type="entry name" value="GFAT"/>
</dbReference>
<proteinExistence type="predicted"/>
<dbReference type="NCBIfam" id="TIGR01135">
    <property type="entry name" value="glmS"/>
    <property type="match status" value="1"/>
</dbReference>
<dbReference type="InterPro" id="IPR046348">
    <property type="entry name" value="SIS_dom_sf"/>
</dbReference>
<dbReference type="EMBL" id="AP031322">
    <property type="protein sequence ID" value="BFH74836.1"/>
    <property type="molecule type" value="Genomic_DNA"/>
</dbReference>
<reference evidence="9" key="1">
    <citation type="submission" date="2024-03" db="EMBL/GenBank/DDBJ databases">
        <title>Complete genome sequence of Sulfurisphaera javensis strain KD-1.</title>
        <authorList>
            <person name="Sakai H."/>
            <person name="Nur N."/>
            <person name="Suwanto A."/>
            <person name="Kurosawa N."/>
        </authorList>
    </citation>
    <scope>NUCLEOTIDE SEQUENCE</scope>
    <source>
        <strain evidence="9">KD-1</strain>
    </source>
</reference>
<dbReference type="Pfam" id="PF13522">
    <property type="entry name" value="GATase_6"/>
    <property type="match status" value="1"/>
</dbReference>
<sequence>MGGIFGFVCKEPRDVSIINVGLKRLIYRGYDSAGLVYLKDSSLQILKVLGNITKNEIKVNERSNVALGHTRYASRGWPTIENTHPIVDCKGEIAVVMDGIIDDYEVIRDKLIKEGHKFVSTTDTEVISHLLEGNYLKNALDILKNVGGIYSFAFMVKGENKIFAVNHGQPLYIGFNSCYFLSSDLPSLNGFSENAIIVPENSFVIISQDNVKILDSQGREIKGEIKRVKYKEEIAEKGGFTHFMLKEIYDIPTALVNSVESLLEKYLTLASMIVFGAKKVFIIGNGTSLHAGLISSYYFSDIGLNVNVVSAAEFPYYGLESITTGSVIIAISQSGETSDVIRSVKLAKMRGAVIVGITNSVGSRLALESNVYLPITAGPEMAVPATKTFTSTITVLKVLSLYTAYQMGKVSKKEIEEFKSEIKTLSKSIAEKLPKLEKDAESVASLLDKESLYVSSSGINYPIALEGALKFKEASMTHAEGVQLGELLHGPIVLANKGYPIILIKPAEDYAEDLYNKVIRLVKDRGIKLITVSPGGDLDSVKTSRDLSPISNVIPLQLLAYKLGVKKELPIDTPPGLVKAVII</sequence>
<gene>
    <name evidence="9" type="primary">glmS_2</name>
    <name evidence="9" type="ORF">SJAV_27800</name>
</gene>
<dbReference type="GeneID" id="92355731"/>
<dbReference type="InterPro" id="IPR035490">
    <property type="entry name" value="GlmS/FrlB_SIS"/>
</dbReference>
<evidence type="ECO:0000256" key="3">
    <source>
        <dbReference type="ARBA" id="ARBA00022576"/>
    </source>
</evidence>
<dbReference type="PANTHER" id="PTHR10937">
    <property type="entry name" value="GLUCOSAMINE--FRUCTOSE-6-PHOSPHATE AMINOTRANSFERASE, ISOMERIZING"/>
    <property type="match status" value="1"/>
</dbReference>
<dbReference type="SUPFAM" id="SSF56235">
    <property type="entry name" value="N-terminal nucleophile aminohydrolases (Ntn hydrolases)"/>
    <property type="match status" value="1"/>
</dbReference>
<organism evidence="9">
    <name type="scientific">Sulfurisphaera javensis</name>
    <dbReference type="NCBI Taxonomy" id="2049879"/>
    <lineage>
        <taxon>Archaea</taxon>
        <taxon>Thermoproteota</taxon>
        <taxon>Thermoprotei</taxon>
        <taxon>Sulfolobales</taxon>
        <taxon>Sulfolobaceae</taxon>
        <taxon>Sulfurisphaera</taxon>
    </lineage>
</organism>
<dbReference type="GO" id="GO:0006002">
    <property type="term" value="P:fructose 6-phosphate metabolic process"/>
    <property type="evidence" value="ECO:0007669"/>
    <property type="project" value="TreeGrafter"/>
</dbReference>
<dbReference type="GO" id="GO:0006487">
    <property type="term" value="P:protein N-linked glycosylation"/>
    <property type="evidence" value="ECO:0007669"/>
    <property type="project" value="TreeGrafter"/>
</dbReference>
<dbReference type="InterPro" id="IPR001347">
    <property type="entry name" value="SIS_dom"/>
</dbReference>
<evidence type="ECO:0000313" key="9">
    <source>
        <dbReference type="EMBL" id="BFH74836.1"/>
    </source>
</evidence>
<dbReference type="NCBIfam" id="NF001484">
    <property type="entry name" value="PRK00331.1"/>
    <property type="match status" value="1"/>
</dbReference>
<dbReference type="GO" id="GO:0004360">
    <property type="term" value="F:glutamine-fructose-6-phosphate transaminase (isomerizing) activity"/>
    <property type="evidence" value="ECO:0007669"/>
    <property type="project" value="UniProtKB-EC"/>
</dbReference>
<dbReference type="Pfam" id="PF01380">
    <property type="entry name" value="SIS"/>
    <property type="match status" value="2"/>
</dbReference>
<name>A0AAT9GVM1_9CREN</name>
<evidence type="ECO:0000256" key="2">
    <source>
        <dbReference type="ARBA" id="ARBA00012916"/>
    </source>
</evidence>